<organism evidence="2">
    <name type="scientific">Woronichinia naegeliana WA131</name>
    <dbReference type="NCBI Taxonomy" id="2824559"/>
    <lineage>
        <taxon>Bacteria</taxon>
        <taxon>Bacillati</taxon>
        <taxon>Cyanobacteriota</taxon>
        <taxon>Cyanophyceae</taxon>
        <taxon>Synechococcales</taxon>
        <taxon>Coelosphaeriaceae</taxon>
        <taxon>Woronichinia</taxon>
    </lineage>
</organism>
<dbReference type="Proteomes" id="UP001065613">
    <property type="component" value="Chromosome"/>
</dbReference>
<evidence type="ECO:0008006" key="3">
    <source>
        <dbReference type="Google" id="ProtNLM"/>
    </source>
</evidence>
<reference evidence="2" key="1">
    <citation type="submission" date="2021-04" db="EMBL/GenBank/DDBJ databases">
        <title>Genome sequence of Woronichinia naegeliana from Washington state freshwater lake bloom.</title>
        <authorList>
            <person name="Dreher T.W."/>
        </authorList>
    </citation>
    <scope>NUCLEOTIDE SEQUENCE</scope>
    <source>
        <strain evidence="2">WA131</strain>
    </source>
</reference>
<protein>
    <recommendedName>
        <fullName evidence="3">DUF2281 domain-containing protein</fullName>
    </recommendedName>
</protein>
<proteinExistence type="predicted"/>
<feature type="region of interest" description="Disordered" evidence="1">
    <location>
        <begin position="66"/>
        <end position="91"/>
    </location>
</feature>
<gene>
    <name evidence="2" type="ORF">KA717_38545</name>
</gene>
<feature type="compositionally biased region" description="Basic and acidic residues" evidence="1">
    <location>
        <begin position="67"/>
        <end position="82"/>
    </location>
</feature>
<sequence length="91" mass="10473">MTAREQLSKELEQAPDSLVEEILDFCLFVKQRQQAKTNHQATETKTNGILDLLERVKEIQAQVPTEEWDKLPHDGSINHDHYLYGSPKIEG</sequence>
<name>A0A977PW75_9CYAN</name>
<evidence type="ECO:0000256" key="1">
    <source>
        <dbReference type="SAM" id="MobiDB-lite"/>
    </source>
</evidence>
<accession>A0A977PW75</accession>
<dbReference type="EMBL" id="CP073041">
    <property type="protein sequence ID" value="UXE61212.1"/>
    <property type="molecule type" value="Genomic_DNA"/>
</dbReference>
<dbReference type="AlphaFoldDB" id="A0A977PW75"/>
<dbReference type="KEGG" id="wna:KA717_38545"/>
<evidence type="ECO:0000313" key="2">
    <source>
        <dbReference type="EMBL" id="UXE61212.1"/>
    </source>
</evidence>